<dbReference type="CDD" id="cd04179">
    <property type="entry name" value="DPM_DPG-synthase_like"/>
    <property type="match status" value="1"/>
</dbReference>
<gene>
    <name evidence="2" type="ORF">A3D53_02910</name>
</gene>
<sequence length="234" mass="26753">MKLSIIIPVYNEQNTILEILKRVENVVLPISKEIIIVDDCSTDGTRDLLKAAITKHTVIWQKRNQGKGAALQTGLGRATGDYVVFQDADLEYDPTDLGVLLQPILTNQAAVVIGSRSLENNSASRIKWRHPHPLTYIGNLLIVWLIKVLYQRKGNDFFACYKIMPRRLLEDLKVEARDFSYDIELLCKLFRKNIVITTAPIHYNPRTFAEGKKITYSDGLKALWAIGKWRFKKI</sequence>
<name>A0A1F6M9T8_9BACT</name>
<protein>
    <recommendedName>
        <fullName evidence="1">Glycosyltransferase 2-like domain-containing protein</fullName>
    </recommendedName>
</protein>
<dbReference type="EMBL" id="MFQA01000045">
    <property type="protein sequence ID" value="OGH68389.1"/>
    <property type="molecule type" value="Genomic_DNA"/>
</dbReference>
<dbReference type="Gene3D" id="3.90.550.10">
    <property type="entry name" value="Spore Coat Polysaccharide Biosynthesis Protein SpsA, Chain A"/>
    <property type="match status" value="1"/>
</dbReference>
<dbReference type="Pfam" id="PF00535">
    <property type="entry name" value="Glycos_transf_2"/>
    <property type="match status" value="1"/>
</dbReference>
<accession>A0A1F6M9T8</accession>
<dbReference type="InterPro" id="IPR029044">
    <property type="entry name" value="Nucleotide-diphossugar_trans"/>
</dbReference>
<evidence type="ECO:0000313" key="2">
    <source>
        <dbReference type="EMBL" id="OGH68389.1"/>
    </source>
</evidence>
<dbReference type="PANTHER" id="PTHR48090:SF7">
    <property type="entry name" value="RFBJ PROTEIN"/>
    <property type="match status" value="1"/>
</dbReference>
<organism evidence="2 3">
    <name type="scientific">Candidatus Magasanikbacteria bacterium RIFCSPHIGHO2_02_FULL_45_10</name>
    <dbReference type="NCBI Taxonomy" id="1798679"/>
    <lineage>
        <taxon>Bacteria</taxon>
        <taxon>Candidatus Magasanikiibacteriota</taxon>
    </lineage>
</organism>
<evidence type="ECO:0000259" key="1">
    <source>
        <dbReference type="Pfam" id="PF00535"/>
    </source>
</evidence>
<feature type="domain" description="Glycosyltransferase 2-like" evidence="1">
    <location>
        <begin position="4"/>
        <end position="141"/>
    </location>
</feature>
<dbReference type="AlphaFoldDB" id="A0A1F6M9T8"/>
<dbReference type="Proteomes" id="UP000176413">
    <property type="component" value="Unassembled WGS sequence"/>
</dbReference>
<dbReference type="PANTHER" id="PTHR48090">
    <property type="entry name" value="UNDECAPRENYL-PHOSPHATE 4-DEOXY-4-FORMAMIDO-L-ARABINOSE TRANSFERASE-RELATED"/>
    <property type="match status" value="1"/>
</dbReference>
<dbReference type="SUPFAM" id="SSF53448">
    <property type="entry name" value="Nucleotide-diphospho-sugar transferases"/>
    <property type="match status" value="1"/>
</dbReference>
<dbReference type="InterPro" id="IPR001173">
    <property type="entry name" value="Glyco_trans_2-like"/>
</dbReference>
<evidence type="ECO:0000313" key="3">
    <source>
        <dbReference type="Proteomes" id="UP000176413"/>
    </source>
</evidence>
<comment type="caution">
    <text evidence="2">The sequence shown here is derived from an EMBL/GenBank/DDBJ whole genome shotgun (WGS) entry which is preliminary data.</text>
</comment>
<proteinExistence type="predicted"/>
<reference evidence="2 3" key="1">
    <citation type="journal article" date="2016" name="Nat. Commun.">
        <title>Thousands of microbial genomes shed light on interconnected biogeochemical processes in an aquifer system.</title>
        <authorList>
            <person name="Anantharaman K."/>
            <person name="Brown C.T."/>
            <person name="Hug L.A."/>
            <person name="Sharon I."/>
            <person name="Castelle C.J."/>
            <person name="Probst A.J."/>
            <person name="Thomas B.C."/>
            <person name="Singh A."/>
            <person name="Wilkins M.J."/>
            <person name="Karaoz U."/>
            <person name="Brodie E.L."/>
            <person name="Williams K.H."/>
            <person name="Hubbard S.S."/>
            <person name="Banfield J.F."/>
        </authorList>
    </citation>
    <scope>NUCLEOTIDE SEQUENCE [LARGE SCALE GENOMIC DNA]</scope>
</reference>
<dbReference type="InterPro" id="IPR050256">
    <property type="entry name" value="Glycosyltransferase_2"/>
</dbReference>